<dbReference type="InParanoid" id="B3MWP4"/>
<dbReference type="HOGENOM" id="CLU_067929_0_0_1"/>
<feature type="signal peptide" evidence="1">
    <location>
        <begin position="1"/>
        <end position="16"/>
    </location>
</feature>
<proteinExistence type="predicted"/>
<dbReference type="KEGG" id="dan:6505074"/>
<keyword evidence="1" id="KW-0732">Signal</keyword>
<dbReference type="OrthoDB" id="7872189at2759"/>
<dbReference type="GeneID" id="6505074"/>
<feature type="chain" id="PRO_5006454995" description="Peptidase S1 domain-containing protein" evidence="1">
    <location>
        <begin position="17"/>
        <end position="335"/>
    </location>
</feature>
<keyword evidence="4" id="KW-1185">Reference proteome</keyword>
<dbReference type="GO" id="GO:0004252">
    <property type="term" value="F:serine-type endopeptidase activity"/>
    <property type="evidence" value="ECO:0007669"/>
    <property type="project" value="InterPro"/>
</dbReference>
<evidence type="ECO:0000259" key="2">
    <source>
        <dbReference type="Pfam" id="PF00089"/>
    </source>
</evidence>
<sequence length="335" mass="37631">MWRVFLILSGALGAFPTDSDLSLAEGQPCPQILNYPQSVCKRRCPQMRQFIDEKYVDHEIPCNFDSICCPTHSLQSGATSPSAGTSPVPLYPNVKSKPGQLEVLYNFSFPPLAELSYLSLDQDEHLYRCTALLVREDYVLTSAGCVGKDISEKPNGVCFGNCHRLDRQAREKILFEIIDVTKFRYNNDLALIRFENTFNSSEFPTICQQSDLEQAHRLIAVGFSQKEENCDLFQQNIEIMPFDFCKNLENNFKVEGIEGEVTHFCARPIKMTRNVPGDCVRCLRGSSSVLFAVQPDNGYCAVGIATPTISACYYTTAALYYTSLLNPNVTKFINQ</sequence>
<gene>
    <name evidence="3" type="primary">Dana\GF22413</name>
    <name evidence="3" type="synonym">dana_GLEANR_6384</name>
    <name evidence="3" type="ORF">GF22413</name>
</gene>
<dbReference type="InterPro" id="IPR043504">
    <property type="entry name" value="Peptidase_S1_PA_chymotrypsin"/>
</dbReference>
<evidence type="ECO:0000313" key="3">
    <source>
        <dbReference type="EMBL" id="EDV35029.2"/>
    </source>
</evidence>
<dbReference type="GO" id="GO:0006508">
    <property type="term" value="P:proteolysis"/>
    <property type="evidence" value="ECO:0007669"/>
    <property type="project" value="InterPro"/>
</dbReference>
<feature type="domain" description="Peptidase S1" evidence="2">
    <location>
        <begin position="126"/>
        <end position="248"/>
    </location>
</feature>
<keyword evidence="3" id="KW-0378">Hydrolase</keyword>
<accession>B3MWP4</accession>
<dbReference type="AlphaFoldDB" id="B3MWP4"/>
<dbReference type="SUPFAM" id="SSF50494">
    <property type="entry name" value="Trypsin-like serine proteases"/>
    <property type="match status" value="1"/>
</dbReference>
<dbReference type="InterPro" id="IPR051333">
    <property type="entry name" value="CLIP_Serine_Protease"/>
</dbReference>
<evidence type="ECO:0000313" key="4">
    <source>
        <dbReference type="Proteomes" id="UP000007801"/>
    </source>
</evidence>
<dbReference type="eggNOG" id="ENOG502T6U5">
    <property type="taxonomic scope" value="Eukaryota"/>
</dbReference>
<dbReference type="InterPro" id="IPR009003">
    <property type="entry name" value="Peptidase_S1_PA"/>
</dbReference>
<dbReference type="Pfam" id="PF00089">
    <property type="entry name" value="Trypsin"/>
    <property type="match status" value="1"/>
</dbReference>
<dbReference type="PANTHER" id="PTHR24260">
    <property type="match status" value="1"/>
</dbReference>
<name>B3MWP4_DROAN</name>
<reference evidence="3 4" key="1">
    <citation type="journal article" date="2007" name="Nature">
        <title>Evolution of genes and genomes on the Drosophila phylogeny.</title>
        <authorList>
            <consortium name="Drosophila 12 Genomes Consortium"/>
            <person name="Clark A.G."/>
            <person name="Eisen M.B."/>
            <person name="Smith D.R."/>
            <person name="Bergman C.M."/>
            <person name="Oliver B."/>
            <person name="Markow T.A."/>
            <person name="Kaufman T.C."/>
            <person name="Kellis M."/>
            <person name="Gelbart W."/>
            <person name="Iyer V.N."/>
            <person name="Pollard D.A."/>
            <person name="Sackton T.B."/>
            <person name="Larracuente A.M."/>
            <person name="Singh N.D."/>
            <person name="Abad J.P."/>
            <person name="Abt D.N."/>
            <person name="Adryan B."/>
            <person name="Aguade M."/>
            <person name="Akashi H."/>
            <person name="Anderson W.W."/>
            <person name="Aquadro C.F."/>
            <person name="Ardell D.H."/>
            <person name="Arguello R."/>
            <person name="Artieri C.G."/>
            <person name="Barbash D.A."/>
            <person name="Barker D."/>
            <person name="Barsanti P."/>
            <person name="Batterham P."/>
            <person name="Batzoglou S."/>
            <person name="Begun D."/>
            <person name="Bhutkar A."/>
            <person name="Blanco E."/>
            <person name="Bosak S.A."/>
            <person name="Bradley R.K."/>
            <person name="Brand A.D."/>
            <person name="Brent M.R."/>
            <person name="Brooks A.N."/>
            <person name="Brown R.H."/>
            <person name="Butlin R.K."/>
            <person name="Caggese C."/>
            <person name="Calvi B.R."/>
            <person name="Bernardo de Carvalho A."/>
            <person name="Caspi A."/>
            <person name="Castrezana S."/>
            <person name="Celniker S.E."/>
            <person name="Chang J.L."/>
            <person name="Chapple C."/>
            <person name="Chatterji S."/>
            <person name="Chinwalla A."/>
            <person name="Civetta A."/>
            <person name="Clifton S.W."/>
            <person name="Comeron J.M."/>
            <person name="Costello J.C."/>
            <person name="Coyne J.A."/>
            <person name="Daub J."/>
            <person name="David R.G."/>
            <person name="Delcher A.L."/>
            <person name="Delehaunty K."/>
            <person name="Do C.B."/>
            <person name="Ebling H."/>
            <person name="Edwards K."/>
            <person name="Eickbush T."/>
            <person name="Evans J.D."/>
            <person name="Filipski A."/>
            <person name="Findeiss S."/>
            <person name="Freyhult E."/>
            <person name="Fulton L."/>
            <person name="Fulton R."/>
            <person name="Garcia A.C."/>
            <person name="Gardiner A."/>
            <person name="Garfield D.A."/>
            <person name="Garvin B.E."/>
            <person name="Gibson G."/>
            <person name="Gilbert D."/>
            <person name="Gnerre S."/>
            <person name="Godfrey J."/>
            <person name="Good R."/>
            <person name="Gotea V."/>
            <person name="Gravely B."/>
            <person name="Greenberg A.J."/>
            <person name="Griffiths-Jones S."/>
            <person name="Gross S."/>
            <person name="Guigo R."/>
            <person name="Gustafson E.A."/>
            <person name="Haerty W."/>
            <person name="Hahn M.W."/>
            <person name="Halligan D.L."/>
            <person name="Halpern A.L."/>
            <person name="Halter G.M."/>
            <person name="Han M.V."/>
            <person name="Heger A."/>
            <person name="Hillier L."/>
            <person name="Hinrichs A.S."/>
            <person name="Holmes I."/>
            <person name="Hoskins R.A."/>
            <person name="Hubisz M.J."/>
            <person name="Hultmark D."/>
            <person name="Huntley M.A."/>
            <person name="Jaffe D.B."/>
            <person name="Jagadeeshan S."/>
            <person name="Jeck W.R."/>
            <person name="Johnson J."/>
            <person name="Jones C.D."/>
            <person name="Jordan W.C."/>
            <person name="Karpen G.H."/>
            <person name="Kataoka E."/>
            <person name="Keightley P.D."/>
            <person name="Kheradpour P."/>
            <person name="Kirkness E.F."/>
            <person name="Koerich L.B."/>
            <person name="Kristiansen K."/>
            <person name="Kudrna D."/>
            <person name="Kulathinal R.J."/>
            <person name="Kumar S."/>
            <person name="Kwok R."/>
            <person name="Lander E."/>
            <person name="Langley C.H."/>
            <person name="Lapoint R."/>
            <person name="Lazzaro B.P."/>
            <person name="Lee S.J."/>
            <person name="Levesque L."/>
            <person name="Li R."/>
            <person name="Lin C.F."/>
            <person name="Lin M.F."/>
            <person name="Lindblad-Toh K."/>
            <person name="Llopart A."/>
            <person name="Long M."/>
            <person name="Low L."/>
            <person name="Lozovsky E."/>
            <person name="Lu J."/>
            <person name="Luo M."/>
            <person name="Machado C.A."/>
            <person name="Makalowski W."/>
            <person name="Marzo M."/>
            <person name="Matsuda M."/>
            <person name="Matzkin L."/>
            <person name="McAllister B."/>
            <person name="McBride C.S."/>
            <person name="McKernan B."/>
            <person name="McKernan K."/>
            <person name="Mendez-Lago M."/>
            <person name="Minx P."/>
            <person name="Mollenhauer M.U."/>
            <person name="Montooth K."/>
            <person name="Mount S.M."/>
            <person name="Mu X."/>
            <person name="Myers E."/>
            <person name="Negre B."/>
            <person name="Newfeld S."/>
            <person name="Nielsen R."/>
            <person name="Noor M.A."/>
            <person name="O'Grady P."/>
            <person name="Pachter L."/>
            <person name="Papaceit M."/>
            <person name="Parisi M.J."/>
            <person name="Parisi M."/>
            <person name="Parts L."/>
            <person name="Pedersen J.S."/>
            <person name="Pesole G."/>
            <person name="Phillippy A.M."/>
            <person name="Ponting C.P."/>
            <person name="Pop M."/>
            <person name="Porcelli D."/>
            <person name="Powell J.R."/>
            <person name="Prohaska S."/>
            <person name="Pruitt K."/>
            <person name="Puig M."/>
            <person name="Quesneville H."/>
            <person name="Ram K.R."/>
            <person name="Rand D."/>
            <person name="Rasmussen M.D."/>
            <person name="Reed L.K."/>
            <person name="Reenan R."/>
            <person name="Reily A."/>
            <person name="Remington K.A."/>
            <person name="Rieger T.T."/>
            <person name="Ritchie M.G."/>
            <person name="Robin C."/>
            <person name="Rogers Y.H."/>
            <person name="Rohde C."/>
            <person name="Rozas J."/>
            <person name="Rubenfield M.J."/>
            <person name="Ruiz A."/>
            <person name="Russo S."/>
            <person name="Salzberg S.L."/>
            <person name="Sanchez-Gracia A."/>
            <person name="Saranga D.J."/>
            <person name="Sato H."/>
            <person name="Schaeffer S.W."/>
            <person name="Schatz M.C."/>
            <person name="Schlenke T."/>
            <person name="Schwartz R."/>
            <person name="Segarra C."/>
            <person name="Singh R.S."/>
            <person name="Sirot L."/>
            <person name="Sirota M."/>
            <person name="Sisneros N.B."/>
            <person name="Smith C.D."/>
            <person name="Smith T.F."/>
            <person name="Spieth J."/>
            <person name="Stage D.E."/>
            <person name="Stark A."/>
            <person name="Stephan W."/>
            <person name="Strausberg R.L."/>
            <person name="Strempel S."/>
            <person name="Sturgill D."/>
            <person name="Sutton G."/>
            <person name="Sutton G.G."/>
            <person name="Tao W."/>
            <person name="Teichmann S."/>
            <person name="Tobari Y.N."/>
            <person name="Tomimura Y."/>
            <person name="Tsolas J.M."/>
            <person name="Valente V.L."/>
            <person name="Venter E."/>
            <person name="Venter J.C."/>
            <person name="Vicario S."/>
            <person name="Vieira F.G."/>
            <person name="Vilella A.J."/>
            <person name="Villasante A."/>
            <person name="Walenz B."/>
            <person name="Wang J."/>
            <person name="Wasserman M."/>
            <person name="Watts T."/>
            <person name="Wilson D."/>
            <person name="Wilson R.K."/>
            <person name="Wing R.A."/>
            <person name="Wolfner M.F."/>
            <person name="Wong A."/>
            <person name="Wong G.K."/>
            <person name="Wu C.I."/>
            <person name="Wu G."/>
            <person name="Yamamoto D."/>
            <person name="Yang H.P."/>
            <person name="Yang S.P."/>
            <person name="Yorke J.A."/>
            <person name="Yoshida K."/>
            <person name="Zdobnov E."/>
            <person name="Zhang P."/>
            <person name="Zhang Y."/>
            <person name="Zimin A.V."/>
            <person name="Baldwin J."/>
            <person name="Abdouelleil A."/>
            <person name="Abdulkadir J."/>
            <person name="Abebe A."/>
            <person name="Abera B."/>
            <person name="Abreu J."/>
            <person name="Acer S.C."/>
            <person name="Aftuck L."/>
            <person name="Alexander A."/>
            <person name="An P."/>
            <person name="Anderson E."/>
            <person name="Anderson S."/>
            <person name="Arachi H."/>
            <person name="Azer M."/>
            <person name="Bachantsang P."/>
            <person name="Barry A."/>
            <person name="Bayul T."/>
            <person name="Berlin A."/>
            <person name="Bessette D."/>
            <person name="Bloom T."/>
            <person name="Blye J."/>
            <person name="Boguslavskiy L."/>
            <person name="Bonnet C."/>
            <person name="Boukhgalter B."/>
            <person name="Bourzgui I."/>
            <person name="Brown A."/>
            <person name="Cahill P."/>
            <person name="Channer S."/>
            <person name="Cheshatsang Y."/>
            <person name="Chuda L."/>
            <person name="Citroen M."/>
            <person name="Collymore A."/>
            <person name="Cooke P."/>
            <person name="Costello M."/>
            <person name="D'Aco K."/>
            <person name="Daza R."/>
            <person name="De Haan G."/>
            <person name="DeGray S."/>
            <person name="DeMaso C."/>
            <person name="Dhargay N."/>
            <person name="Dooley K."/>
            <person name="Dooley E."/>
            <person name="Doricent M."/>
            <person name="Dorje P."/>
            <person name="Dorjee K."/>
            <person name="Dupes A."/>
            <person name="Elong R."/>
            <person name="Falk J."/>
            <person name="Farina A."/>
            <person name="Faro S."/>
            <person name="Ferguson D."/>
            <person name="Fisher S."/>
            <person name="Foley C.D."/>
            <person name="Franke A."/>
            <person name="Friedrich D."/>
            <person name="Gadbois L."/>
            <person name="Gearin G."/>
            <person name="Gearin C.R."/>
            <person name="Giannoukos G."/>
            <person name="Goode T."/>
            <person name="Graham J."/>
            <person name="Grandbois E."/>
            <person name="Grewal S."/>
            <person name="Gyaltsen K."/>
            <person name="Hafez N."/>
            <person name="Hagos B."/>
            <person name="Hall J."/>
            <person name="Henson C."/>
            <person name="Hollinger A."/>
            <person name="Honan T."/>
            <person name="Huard M.D."/>
            <person name="Hughes L."/>
            <person name="Hurhula B."/>
            <person name="Husby M.E."/>
            <person name="Kamat A."/>
            <person name="Kanga B."/>
            <person name="Kashin S."/>
            <person name="Khazanovich D."/>
            <person name="Kisner P."/>
            <person name="Lance K."/>
            <person name="Lara M."/>
            <person name="Lee W."/>
            <person name="Lennon N."/>
            <person name="Letendre F."/>
            <person name="LeVine R."/>
            <person name="Lipovsky A."/>
            <person name="Liu X."/>
            <person name="Liu J."/>
            <person name="Liu S."/>
            <person name="Lokyitsang T."/>
            <person name="Lokyitsang Y."/>
            <person name="Lubonja R."/>
            <person name="Lui A."/>
            <person name="MacDonald P."/>
            <person name="Magnisalis V."/>
            <person name="Maru K."/>
            <person name="Matthews C."/>
            <person name="McCusker W."/>
            <person name="McDonough S."/>
            <person name="Mehta T."/>
            <person name="Meldrim J."/>
            <person name="Meneus L."/>
            <person name="Mihai O."/>
            <person name="Mihalev A."/>
            <person name="Mihova T."/>
            <person name="Mittelman R."/>
            <person name="Mlenga V."/>
            <person name="Montmayeur A."/>
            <person name="Mulrain L."/>
            <person name="Navidi A."/>
            <person name="Naylor J."/>
            <person name="Negash T."/>
            <person name="Nguyen T."/>
            <person name="Nguyen N."/>
            <person name="Nicol R."/>
            <person name="Norbu C."/>
            <person name="Norbu N."/>
            <person name="Novod N."/>
            <person name="O'Neill B."/>
            <person name="Osman S."/>
            <person name="Markiewicz E."/>
            <person name="Oyono O.L."/>
            <person name="Patti C."/>
            <person name="Phunkhang P."/>
            <person name="Pierre F."/>
            <person name="Priest M."/>
            <person name="Raghuraman S."/>
            <person name="Rege F."/>
            <person name="Reyes R."/>
            <person name="Rise C."/>
            <person name="Rogov P."/>
            <person name="Ross K."/>
            <person name="Ryan E."/>
            <person name="Settipalli S."/>
            <person name="Shea T."/>
            <person name="Sherpa N."/>
            <person name="Shi L."/>
            <person name="Shih D."/>
            <person name="Sparrow T."/>
            <person name="Spaulding J."/>
            <person name="Stalker J."/>
            <person name="Stange-Thomann N."/>
            <person name="Stavropoulos S."/>
            <person name="Stone C."/>
            <person name="Strader C."/>
            <person name="Tesfaye S."/>
            <person name="Thomson T."/>
            <person name="Thoulutsang Y."/>
            <person name="Thoulutsang D."/>
            <person name="Topham K."/>
            <person name="Topping I."/>
            <person name="Tsamla T."/>
            <person name="Vassiliev H."/>
            <person name="Vo A."/>
            <person name="Wangchuk T."/>
            <person name="Wangdi T."/>
            <person name="Weiand M."/>
            <person name="Wilkinson J."/>
            <person name="Wilson A."/>
            <person name="Yadav S."/>
            <person name="Young G."/>
            <person name="Yu Q."/>
            <person name="Zembek L."/>
            <person name="Zhong D."/>
            <person name="Zimmer A."/>
            <person name="Zwirko Z."/>
            <person name="Jaffe D.B."/>
            <person name="Alvarez P."/>
            <person name="Brockman W."/>
            <person name="Butler J."/>
            <person name="Chin C."/>
            <person name="Gnerre S."/>
            <person name="Grabherr M."/>
            <person name="Kleber M."/>
            <person name="Mauceli E."/>
            <person name="MacCallum I."/>
        </authorList>
    </citation>
    <scope>NUCLEOTIDE SEQUENCE [LARGE SCALE GENOMIC DNA]</scope>
    <source>
        <strain evidence="4">Tucson 14024-0371.13</strain>
    </source>
</reference>
<evidence type="ECO:0000256" key="1">
    <source>
        <dbReference type="SAM" id="SignalP"/>
    </source>
</evidence>
<dbReference type="PANTHER" id="PTHR24260:SF136">
    <property type="entry name" value="GH08193P-RELATED"/>
    <property type="match status" value="1"/>
</dbReference>
<dbReference type="Proteomes" id="UP000007801">
    <property type="component" value="Unassembled WGS sequence"/>
</dbReference>
<protein>
    <recommendedName>
        <fullName evidence="2">Peptidase S1 domain-containing protein</fullName>
    </recommendedName>
</protein>
<dbReference type="EMBL" id="CH902625">
    <property type="protein sequence ID" value="EDV35029.2"/>
    <property type="molecule type" value="Genomic_DNA"/>
</dbReference>
<organism evidence="3 4">
    <name type="scientific">Drosophila ananassae</name>
    <name type="common">Fruit fly</name>
    <dbReference type="NCBI Taxonomy" id="7217"/>
    <lineage>
        <taxon>Eukaryota</taxon>
        <taxon>Metazoa</taxon>
        <taxon>Ecdysozoa</taxon>
        <taxon>Arthropoda</taxon>
        <taxon>Hexapoda</taxon>
        <taxon>Insecta</taxon>
        <taxon>Pterygota</taxon>
        <taxon>Neoptera</taxon>
        <taxon>Endopterygota</taxon>
        <taxon>Diptera</taxon>
        <taxon>Brachycera</taxon>
        <taxon>Muscomorpha</taxon>
        <taxon>Ephydroidea</taxon>
        <taxon>Drosophilidae</taxon>
        <taxon>Drosophila</taxon>
        <taxon>Sophophora</taxon>
    </lineage>
</organism>
<dbReference type="Gene3D" id="2.40.10.10">
    <property type="entry name" value="Trypsin-like serine proteases"/>
    <property type="match status" value="1"/>
</dbReference>
<dbReference type="InterPro" id="IPR001254">
    <property type="entry name" value="Trypsin_dom"/>
</dbReference>